<accession>A0AAE7BG55</accession>
<sequence length="339" mass="40701">MKEFKKLYLFDLQTGKKINTLEQLKVIVKNESKRYACSAYLDTNVISRFQDYYNNPSLTDILNEFNRIKKIKDLDLIGMGASLEYSFDKMNMSYNYERFSDIENTFNKYINDGYDGYLSFKSKSIYEDQKKIESFKNFSNDYLNITYVLFLKIIDIDRKEITFIEKVKSFILFMNNELKCLSSYELIIACDIFCEKSESNFKKIIKQYNKIKRGELKKEDIKRELINASWDIFHLRIAELLYLDKKSDVKNDNKESYIIFATLDKEFSNLINSRINAMNILNQHNLIEFNKLNKCMEKDFEEIHKFQIQEYLNNDYNRKNNYSEELKINLEDKVFNFNT</sequence>
<evidence type="ECO:0000313" key="1">
    <source>
        <dbReference type="EMBL" id="QKF77311.1"/>
    </source>
</evidence>
<dbReference type="KEGG" id="adz:ADFLV_1279"/>
<evidence type="ECO:0000313" key="2">
    <source>
        <dbReference type="Proteomes" id="UP000503313"/>
    </source>
</evidence>
<keyword evidence="2" id="KW-1185">Reference proteome</keyword>
<name>A0AAE7BG55_9BACT</name>
<gene>
    <name evidence="1" type="ORF">ADFLV_1279</name>
</gene>
<dbReference type="EMBL" id="CP053835">
    <property type="protein sequence ID" value="QKF77311.1"/>
    <property type="molecule type" value="Genomic_DNA"/>
</dbReference>
<dbReference type="AlphaFoldDB" id="A0AAE7BG55"/>
<protein>
    <submittedName>
        <fullName evidence="1">Uncharacterized protein</fullName>
    </submittedName>
</protein>
<reference evidence="1 2" key="1">
    <citation type="submission" date="2020-05" db="EMBL/GenBank/DDBJ databases">
        <title>Complete genome sequencing of Campylobacter and Arcobacter type strains.</title>
        <authorList>
            <person name="Miller W.G."/>
            <person name="Yee E."/>
        </authorList>
    </citation>
    <scope>NUCLEOTIDE SEQUENCE [LARGE SCALE GENOMIC DNA]</scope>
    <source>
        <strain evidence="1 2">LMG 25694</strain>
    </source>
</reference>
<dbReference type="RefSeq" id="WP_129012097.1">
    <property type="nucleotide sequence ID" value="NZ_CP053835.1"/>
</dbReference>
<proteinExistence type="predicted"/>
<dbReference type="Proteomes" id="UP000503313">
    <property type="component" value="Chromosome"/>
</dbReference>
<organism evidence="1 2">
    <name type="scientific">Arcobacter defluvii</name>
    <dbReference type="NCBI Taxonomy" id="873191"/>
    <lineage>
        <taxon>Bacteria</taxon>
        <taxon>Pseudomonadati</taxon>
        <taxon>Campylobacterota</taxon>
        <taxon>Epsilonproteobacteria</taxon>
        <taxon>Campylobacterales</taxon>
        <taxon>Arcobacteraceae</taxon>
        <taxon>Arcobacter</taxon>
    </lineage>
</organism>